<dbReference type="Pfam" id="PF04191">
    <property type="entry name" value="PEMT"/>
    <property type="match status" value="1"/>
</dbReference>
<sequence length="195" mass="22988">MEYFILSLGWLFFYISHTFLASLNIKRKVKAWMGMGYKWYRFCYSLFATMVFFALLLLAGSIEPIWLLASSPLTTYLGFMLATFGTIIAVKSMKHSKTSRFLGLEPHDDLKEKEPLITVGWYQYMRHPLYTGLILIFLGYWFYLPNLASLIHLLALLLYLPFGIYFEEKKLQEQYGEAYTHYKNKVPPLIPRFKK</sequence>
<gene>
    <name evidence="6" type="ORF">G9Q97_21615</name>
</gene>
<dbReference type="EMBL" id="JAANYN010000013">
    <property type="protein sequence ID" value="NHE59418.1"/>
    <property type="molecule type" value="Genomic_DNA"/>
</dbReference>
<name>A0ABX0HGI4_9BACT</name>
<proteinExistence type="predicted"/>
<dbReference type="RefSeq" id="WP_166150814.1">
    <property type="nucleotide sequence ID" value="NZ_JAANYN010000013.1"/>
</dbReference>
<keyword evidence="4 5" id="KW-0472">Membrane</keyword>
<evidence type="ECO:0000256" key="2">
    <source>
        <dbReference type="ARBA" id="ARBA00022692"/>
    </source>
</evidence>
<evidence type="ECO:0000313" key="6">
    <source>
        <dbReference type="EMBL" id="NHE59418.1"/>
    </source>
</evidence>
<feature type="transmembrane region" description="Helical" evidence="5">
    <location>
        <begin position="149"/>
        <end position="166"/>
    </location>
</feature>
<evidence type="ECO:0000256" key="5">
    <source>
        <dbReference type="SAM" id="Phobius"/>
    </source>
</evidence>
<reference evidence="6 7" key="1">
    <citation type="submission" date="2020-03" db="EMBL/GenBank/DDBJ databases">
        <title>Cyclobacterium plantarum sp. nov., a marine bacterium isolated from a coastal-marine wetland.</title>
        <authorList>
            <person name="Sanchez-Porro C."/>
            <person name="Ventosa A."/>
            <person name="Amoozegar M."/>
        </authorList>
    </citation>
    <scope>NUCLEOTIDE SEQUENCE [LARGE SCALE GENOMIC DNA]</scope>
    <source>
        <strain evidence="6 7">GBPx2</strain>
    </source>
</reference>
<evidence type="ECO:0000256" key="4">
    <source>
        <dbReference type="ARBA" id="ARBA00023136"/>
    </source>
</evidence>
<accession>A0ABX0HGI4</accession>
<comment type="subcellular location">
    <subcellularLocation>
        <location evidence="1">Endomembrane system</location>
        <topology evidence="1">Multi-pass membrane protein</topology>
    </subcellularLocation>
</comment>
<dbReference type="PANTHER" id="PTHR12714:SF9">
    <property type="entry name" value="PROTEIN-S-ISOPRENYLCYSTEINE O-METHYLTRANSFERASE"/>
    <property type="match status" value="1"/>
</dbReference>
<evidence type="ECO:0000256" key="1">
    <source>
        <dbReference type="ARBA" id="ARBA00004127"/>
    </source>
</evidence>
<keyword evidence="7" id="KW-1185">Reference proteome</keyword>
<organism evidence="6 7">
    <name type="scientific">Cyclobacterium plantarum</name>
    <dbReference type="NCBI Taxonomy" id="2716263"/>
    <lineage>
        <taxon>Bacteria</taxon>
        <taxon>Pseudomonadati</taxon>
        <taxon>Bacteroidota</taxon>
        <taxon>Cytophagia</taxon>
        <taxon>Cytophagales</taxon>
        <taxon>Cyclobacteriaceae</taxon>
        <taxon>Cyclobacterium</taxon>
    </lineage>
</organism>
<keyword evidence="2 5" id="KW-0812">Transmembrane</keyword>
<feature type="transmembrane region" description="Helical" evidence="5">
    <location>
        <begin position="73"/>
        <end position="90"/>
    </location>
</feature>
<dbReference type="Proteomes" id="UP000649799">
    <property type="component" value="Unassembled WGS sequence"/>
</dbReference>
<keyword evidence="3 5" id="KW-1133">Transmembrane helix</keyword>
<feature type="transmembrane region" description="Helical" evidence="5">
    <location>
        <begin position="127"/>
        <end position="143"/>
    </location>
</feature>
<dbReference type="PANTHER" id="PTHR12714">
    <property type="entry name" value="PROTEIN-S ISOPRENYLCYSTEINE O-METHYLTRANSFERASE"/>
    <property type="match status" value="1"/>
</dbReference>
<evidence type="ECO:0000313" key="7">
    <source>
        <dbReference type="Proteomes" id="UP000649799"/>
    </source>
</evidence>
<evidence type="ECO:0000256" key="3">
    <source>
        <dbReference type="ARBA" id="ARBA00022989"/>
    </source>
</evidence>
<feature type="transmembrane region" description="Helical" evidence="5">
    <location>
        <begin position="46"/>
        <end position="67"/>
    </location>
</feature>
<dbReference type="Gene3D" id="1.20.120.1630">
    <property type="match status" value="1"/>
</dbReference>
<protein>
    <submittedName>
        <fullName evidence="6">Isoprenylcysteine carboxylmethyltransferase family protein</fullName>
    </submittedName>
</protein>
<dbReference type="InterPro" id="IPR007318">
    <property type="entry name" value="Phopholipid_MeTrfase"/>
</dbReference>
<feature type="transmembrane region" description="Helical" evidence="5">
    <location>
        <begin position="6"/>
        <end position="25"/>
    </location>
</feature>
<comment type="caution">
    <text evidence="6">The sequence shown here is derived from an EMBL/GenBank/DDBJ whole genome shotgun (WGS) entry which is preliminary data.</text>
</comment>